<protein>
    <recommendedName>
        <fullName evidence="1">glutathione transferase</fullName>
        <ecNumber evidence="1">2.5.1.18</ecNumber>
    </recommendedName>
</protein>
<dbReference type="FunFam" id="1.20.1050.10:FF:000012">
    <property type="entry name" value="Tau class glutathione S-transferase"/>
    <property type="match status" value="1"/>
</dbReference>
<dbReference type="STRING" id="51240.A0A2I4GYP3"/>
<evidence type="ECO:0000313" key="6">
    <source>
        <dbReference type="RefSeq" id="XP_018849014.1"/>
    </source>
</evidence>
<dbReference type="KEGG" id="jre:109012034"/>
<dbReference type="EC" id="2.5.1.18" evidence="1"/>
<dbReference type="OrthoDB" id="4951845at2759"/>
<dbReference type="RefSeq" id="XP_018849014.1">
    <property type="nucleotide sequence ID" value="XM_018993469.2"/>
</dbReference>
<evidence type="ECO:0000313" key="5">
    <source>
        <dbReference type="Proteomes" id="UP000235220"/>
    </source>
</evidence>
<dbReference type="GO" id="GO:0006749">
    <property type="term" value="P:glutathione metabolic process"/>
    <property type="evidence" value="ECO:0000318"/>
    <property type="project" value="GO_Central"/>
</dbReference>
<dbReference type="InterPro" id="IPR036249">
    <property type="entry name" value="Thioredoxin-like_sf"/>
</dbReference>
<dbReference type="GO" id="GO:0005737">
    <property type="term" value="C:cytoplasm"/>
    <property type="evidence" value="ECO:0000318"/>
    <property type="project" value="GO_Central"/>
</dbReference>
<comment type="similarity">
    <text evidence="4">Belongs to the GST superfamily.</text>
</comment>
<dbReference type="Pfam" id="PF00043">
    <property type="entry name" value="GST_C"/>
    <property type="match status" value="1"/>
</dbReference>
<dbReference type="GO" id="GO:0004364">
    <property type="term" value="F:glutathione transferase activity"/>
    <property type="evidence" value="ECO:0000318"/>
    <property type="project" value="GO_Central"/>
</dbReference>
<reference evidence="6" key="1">
    <citation type="submission" date="2025-08" db="UniProtKB">
        <authorList>
            <consortium name="RefSeq"/>
        </authorList>
    </citation>
    <scope>IDENTIFICATION</scope>
    <source>
        <tissue evidence="6">Leaves</tissue>
    </source>
</reference>
<dbReference type="InterPro" id="IPR010987">
    <property type="entry name" value="Glutathione-S-Trfase_C-like"/>
</dbReference>
<dbReference type="SFLD" id="SFLDG01152">
    <property type="entry name" value="Main.3:_Omega-_and_Tau-like"/>
    <property type="match status" value="1"/>
</dbReference>
<dbReference type="SFLD" id="SFLDS00019">
    <property type="entry name" value="Glutathione_Transferase_(cytos"/>
    <property type="match status" value="1"/>
</dbReference>
<dbReference type="FunCoup" id="A0A2I4GYP3">
    <property type="interactions" value="262"/>
</dbReference>
<dbReference type="Gene3D" id="3.40.30.10">
    <property type="entry name" value="Glutaredoxin"/>
    <property type="match status" value="1"/>
</dbReference>
<dbReference type="PANTHER" id="PTHR11260">
    <property type="entry name" value="GLUTATHIONE S-TRANSFERASE, GST, SUPERFAMILY, GST DOMAIN CONTAINING"/>
    <property type="match status" value="1"/>
</dbReference>
<dbReference type="SUPFAM" id="SSF52833">
    <property type="entry name" value="Thioredoxin-like"/>
    <property type="match status" value="1"/>
</dbReference>
<comment type="catalytic activity">
    <reaction evidence="3">
        <text>RX + glutathione = an S-substituted glutathione + a halide anion + H(+)</text>
        <dbReference type="Rhea" id="RHEA:16437"/>
        <dbReference type="ChEBI" id="CHEBI:15378"/>
        <dbReference type="ChEBI" id="CHEBI:16042"/>
        <dbReference type="ChEBI" id="CHEBI:17792"/>
        <dbReference type="ChEBI" id="CHEBI:57925"/>
        <dbReference type="ChEBI" id="CHEBI:90779"/>
        <dbReference type="EC" id="2.5.1.18"/>
    </reaction>
</comment>
<dbReference type="FunFam" id="3.40.30.10:FF:000014">
    <property type="entry name" value="Tau class glutathione S-transferase"/>
    <property type="match status" value="1"/>
</dbReference>
<evidence type="ECO:0000256" key="1">
    <source>
        <dbReference type="ARBA" id="ARBA00012452"/>
    </source>
</evidence>
<dbReference type="InterPro" id="IPR036282">
    <property type="entry name" value="Glutathione-S-Trfase_C_sf"/>
</dbReference>
<keyword evidence="5" id="KW-1185">Reference proteome</keyword>
<evidence type="ECO:0000256" key="4">
    <source>
        <dbReference type="RuleBase" id="RU003494"/>
    </source>
</evidence>
<dbReference type="Pfam" id="PF02798">
    <property type="entry name" value="GST_N"/>
    <property type="match status" value="1"/>
</dbReference>
<evidence type="ECO:0000256" key="3">
    <source>
        <dbReference type="ARBA" id="ARBA00047960"/>
    </source>
</evidence>
<dbReference type="InterPro" id="IPR045073">
    <property type="entry name" value="Omega/Tau-like"/>
</dbReference>
<dbReference type="SFLD" id="SFLDG00358">
    <property type="entry name" value="Main_(cytGST)"/>
    <property type="match status" value="1"/>
</dbReference>
<sequence>MAEELSLLGMWASPFSCRVKIALKLKGVVQYKYIEEDLFNKSPLLLKYNPINEKVPVLVHHGNPLLESLVILEYIDETWQGYPIFPKEPYERAVARFWAMFIDDKLLPAIRRACWGEEKGREKAVEEVTELLQLLEKELKEKEKRFFGGETIGLVDIVADVLSLWLRSFEEGSGVELMTREKFPKLSKWSHEFVSTSAVKENLPPKDELTVFLKNLFGS</sequence>
<dbReference type="Gene3D" id="1.20.1050.10">
    <property type="match status" value="1"/>
</dbReference>
<dbReference type="InterPro" id="IPR004046">
    <property type="entry name" value="GST_C"/>
</dbReference>
<dbReference type="InterPro" id="IPR045074">
    <property type="entry name" value="GST_C_Tau"/>
</dbReference>
<dbReference type="InterPro" id="IPR040079">
    <property type="entry name" value="Glutathione_S-Trfase"/>
</dbReference>
<dbReference type="CDD" id="cd03058">
    <property type="entry name" value="GST_N_Tau"/>
    <property type="match status" value="1"/>
</dbReference>
<name>A0A2I4GYP3_JUGRE</name>
<dbReference type="AlphaFoldDB" id="A0A2I4GYP3"/>
<dbReference type="PROSITE" id="PS50405">
    <property type="entry name" value="GST_CTER"/>
    <property type="match status" value="1"/>
</dbReference>
<dbReference type="Proteomes" id="UP000235220">
    <property type="component" value="Chromosome 3"/>
</dbReference>
<dbReference type="PROSITE" id="PS50404">
    <property type="entry name" value="GST_NTER"/>
    <property type="match status" value="1"/>
</dbReference>
<dbReference type="Gramene" id="Jr03_24740_p1">
    <property type="protein sequence ID" value="cds.Jr03_24740_p1"/>
    <property type="gene ID" value="Jr03_24740"/>
</dbReference>
<evidence type="ECO:0000256" key="2">
    <source>
        <dbReference type="ARBA" id="ARBA00022679"/>
    </source>
</evidence>
<dbReference type="PANTHER" id="PTHR11260:SF676">
    <property type="entry name" value="GLUTATHIONE S-TRANSFERASE U8"/>
    <property type="match status" value="1"/>
</dbReference>
<accession>A0A2I4GYP3</accession>
<keyword evidence="2" id="KW-0808">Transferase</keyword>
<dbReference type="GeneID" id="109012034"/>
<dbReference type="SUPFAM" id="SSF47616">
    <property type="entry name" value="GST C-terminal domain-like"/>
    <property type="match status" value="1"/>
</dbReference>
<organism evidence="5 6">
    <name type="scientific">Juglans regia</name>
    <name type="common">English walnut</name>
    <dbReference type="NCBI Taxonomy" id="51240"/>
    <lineage>
        <taxon>Eukaryota</taxon>
        <taxon>Viridiplantae</taxon>
        <taxon>Streptophyta</taxon>
        <taxon>Embryophyta</taxon>
        <taxon>Tracheophyta</taxon>
        <taxon>Spermatophyta</taxon>
        <taxon>Magnoliopsida</taxon>
        <taxon>eudicotyledons</taxon>
        <taxon>Gunneridae</taxon>
        <taxon>Pentapetalae</taxon>
        <taxon>rosids</taxon>
        <taxon>fabids</taxon>
        <taxon>Fagales</taxon>
        <taxon>Juglandaceae</taxon>
        <taxon>Juglans</taxon>
    </lineage>
</organism>
<gene>
    <name evidence="6" type="primary">LOC109012034</name>
</gene>
<proteinExistence type="inferred from homology"/>
<dbReference type="CDD" id="cd03185">
    <property type="entry name" value="GST_C_Tau"/>
    <property type="match status" value="1"/>
</dbReference>
<dbReference type="InterPro" id="IPR004045">
    <property type="entry name" value="Glutathione_S-Trfase_N"/>
</dbReference>